<accession>A0ABX9XFS3</accession>
<keyword evidence="1" id="KW-0472">Membrane</keyword>
<comment type="caution">
    <text evidence="2">The sequence shown here is derived from an EMBL/GenBank/DDBJ whole genome shotgun (WGS) entry which is preliminary data.</text>
</comment>
<keyword evidence="3" id="KW-1185">Reference proteome</keyword>
<keyword evidence="1" id="KW-1133">Transmembrane helix</keyword>
<dbReference type="EMBL" id="RKKU01000020">
    <property type="protein sequence ID" value="ROZ82705.1"/>
    <property type="molecule type" value="Genomic_DNA"/>
</dbReference>
<evidence type="ECO:0000313" key="2">
    <source>
        <dbReference type="EMBL" id="ROZ82705.1"/>
    </source>
</evidence>
<evidence type="ECO:0000313" key="3">
    <source>
        <dbReference type="Proteomes" id="UP000275199"/>
    </source>
</evidence>
<reference evidence="2 3" key="1">
    <citation type="submission" date="2018-11" db="EMBL/GenBank/DDBJ databases">
        <authorList>
            <person name="Jang G.I."/>
            <person name="Hwang C.Y."/>
        </authorList>
    </citation>
    <scope>NUCLEOTIDE SEQUENCE [LARGE SCALE GENOMIC DNA]</scope>
    <source>
        <strain evidence="2 3">SSM26</strain>
    </source>
</reference>
<protein>
    <submittedName>
        <fullName evidence="2">DUF1145 domain-containing protein</fullName>
    </submittedName>
</protein>
<feature type="transmembrane region" description="Helical" evidence="1">
    <location>
        <begin position="28"/>
        <end position="50"/>
    </location>
</feature>
<proteinExistence type="predicted"/>
<name>A0ABX9XFS3_9PSED</name>
<sequence length="118" mass="12863">MASQALLVSLASANMVFSSIAKERSKTMRVVFLVGKLLTLAFWLVVALSLLGLVQVPDPQRLNWLALAIVLIHLVEWGLVGKQLKTLGSPLKQFALVMLFGVFHVKAPDTRAALNQAL</sequence>
<evidence type="ECO:0000256" key="1">
    <source>
        <dbReference type="SAM" id="Phobius"/>
    </source>
</evidence>
<organism evidence="2 3">
    <name type="scientific">Pseudomonas neustonica</name>
    <dbReference type="NCBI Taxonomy" id="2487346"/>
    <lineage>
        <taxon>Bacteria</taxon>
        <taxon>Pseudomonadati</taxon>
        <taxon>Pseudomonadota</taxon>
        <taxon>Gammaproteobacteria</taxon>
        <taxon>Pseudomonadales</taxon>
        <taxon>Pseudomonadaceae</taxon>
        <taxon>Pseudomonas</taxon>
    </lineage>
</organism>
<dbReference type="Proteomes" id="UP000275199">
    <property type="component" value="Unassembled WGS sequence"/>
</dbReference>
<feature type="transmembrane region" description="Helical" evidence="1">
    <location>
        <begin position="62"/>
        <end position="80"/>
    </location>
</feature>
<keyword evidence="1" id="KW-0812">Transmembrane</keyword>
<gene>
    <name evidence="2" type="ORF">EF096_14530</name>
</gene>